<evidence type="ECO:0000313" key="1">
    <source>
        <dbReference type="EMBL" id="EET58852.1"/>
    </source>
</evidence>
<dbReference type="Proteomes" id="UP000005561">
    <property type="component" value="Unassembled WGS sequence"/>
</dbReference>
<gene>
    <name evidence="1" type="ORF">BRYFOR_09140</name>
</gene>
<keyword evidence="2" id="KW-1185">Reference proteome</keyword>
<proteinExistence type="predicted"/>
<comment type="caution">
    <text evidence="1">The sequence shown here is derived from an EMBL/GenBank/DDBJ whole genome shotgun (WGS) entry which is preliminary data.</text>
</comment>
<protein>
    <submittedName>
        <fullName evidence="1">Uncharacterized protein</fullName>
    </submittedName>
</protein>
<evidence type="ECO:0000313" key="2">
    <source>
        <dbReference type="Proteomes" id="UP000005561"/>
    </source>
</evidence>
<dbReference type="EMBL" id="ACCL02000024">
    <property type="protein sequence ID" value="EET58852.1"/>
    <property type="molecule type" value="Genomic_DNA"/>
</dbReference>
<dbReference type="AlphaFoldDB" id="C6LKF3"/>
<organism evidence="1 2">
    <name type="scientific">Marvinbryantia formatexigens DSM 14469</name>
    <dbReference type="NCBI Taxonomy" id="478749"/>
    <lineage>
        <taxon>Bacteria</taxon>
        <taxon>Bacillati</taxon>
        <taxon>Bacillota</taxon>
        <taxon>Clostridia</taxon>
        <taxon>Lachnospirales</taxon>
        <taxon>Lachnospiraceae</taxon>
        <taxon>Marvinbryantia</taxon>
    </lineage>
</organism>
<reference evidence="1" key="1">
    <citation type="submission" date="2009-07" db="EMBL/GenBank/DDBJ databases">
        <authorList>
            <person name="Weinstock G."/>
            <person name="Sodergren E."/>
            <person name="Clifton S."/>
            <person name="Fulton L."/>
            <person name="Fulton B."/>
            <person name="Courtney L."/>
            <person name="Fronick C."/>
            <person name="Harrison M."/>
            <person name="Strong C."/>
            <person name="Farmer C."/>
            <person name="Delahaunty K."/>
            <person name="Markovic C."/>
            <person name="Hall O."/>
            <person name="Minx P."/>
            <person name="Tomlinson C."/>
            <person name="Mitreva M."/>
            <person name="Nelson J."/>
            <person name="Hou S."/>
            <person name="Wollam A."/>
            <person name="Pepin K.H."/>
            <person name="Johnson M."/>
            <person name="Bhonagiri V."/>
            <person name="Nash W.E."/>
            <person name="Warren W."/>
            <person name="Chinwalla A."/>
            <person name="Mardis E.R."/>
            <person name="Wilson R.K."/>
        </authorList>
    </citation>
    <scope>NUCLEOTIDE SEQUENCE [LARGE SCALE GENOMIC DNA]</scope>
    <source>
        <strain evidence="1">DSM 14469</strain>
    </source>
</reference>
<name>C6LKF3_9FIRM</name>
<sequence length="103" mass="11800">MVIAQSYTQTIFQLQRTHITGLKQIMGILSDPIRPVTKINLFIFGYHCYYTFFTQNLKVFSIFSIDSRVFLRQSGHKKSGGMLLASPPRGAKVVFNRTIQRNA</sequence>
<accession>C6LKF3</accession>